<dbReference type="WBParaSite" id="RSKR_0000302000.1">
    <property type="protein sequence ID" value="RSKR_0000302000.1"/>
    <property type="gene ID" value="RSKR_0000302000"/>
</dbReference>
<protein>
    <submittedName>
        <fullName evidence="2">Uncharacterized protein</fullName>
    </submittedName>
</protein>
<proteinExistence type="predicted"/>
<sequence>MSDSKQNIKFCLPNEVPPLRPTGQNIAAPSLRVKELEKALDMTKFLNQLESLLHQPIKIPGIPVQSNPTSSEKIKHYIFSVKNVWKSEKEHVANVSKLYNTSSIGDRDWLKRVLIEESDSESDGEIGFTKPDIHHLLKIHKKRRKLQKGYHTEALNSQYTYYAAGLLSTEDQYPEHRKNMERQFGFPT</sequence>
<dbReference type="Proteomes" id="UP000095286">
    <property type="component" value="Unplaced"/>
</dbReference>
<reference evidence="2" key="1">
    <citation type="submission" date="2016-11" db="UniProtKB">
        <authorList>
            <consortium name="WormBaseParasite"/>
        </authorList>
    </citation>
    <scope>IDENTIFICATION</scope>
    <source>
        <strain evidence="2">KR3021</strain>
    </source>
</reference>
<accession>A0AC35TPN8</accession>
<organism evidence="1 2">
    <name type="scientific">Rhabditophanes sp. KR3021</name>
    <dbReference type="NCBI Taxonomy" id="114890"/>
    <lineage>
        <taxon>Eukaryota</taxon>
        <taxon>Metazoa</taxon>
        <taxon>Ecdysozoa</taxon>
        <taxon>Nematoda</taxon>
        <taxon>Chromadorea</taxon>
        <taxon>Rhabditida</taxon>
        <taxon>Tylenchina</taxon>
        <taxon>Panagrolaimomorpha</taxon>
        <taxon>Strongyloidoidea</taxon>
        <taxon>Alloionematidae</taxon>
        <taxon>Rhabditophanes</taxon>
    </lineage>
</organism>
<evidence type="ECO:0000313" key="1">
    <source>
        <dbReference type="Proteomes" id="UP000095286"/>
    </source>
</evidence>
<evidence type="ECO:0000313" key="2">
    <source>
        <dbReference type="WBParaSite" id="RSKR_0000302000.1"/>
    </source>
</evidence>
<name>A0AC35TPN8_9BILA</name>